<protein>
    <submittedName>
        <fullName evidence="1">Uncharacterized protein</fullName>
    </submittedName>
</protein>
<sequence>MYLYLAKDTCFLSFGQWSPTLADTGHKIQYDTHWPTIFCLNRG</sequence>
<dbReference type="Proteomes" id="UP001241169">
    <property type="component" value="Unassembled WGS sequence"/>
</dbReference>
<proteinExistence type="predicted"/>
<evidence type="ECO:0000313" key="1">
    <source>
        <dbReference type="EMBL" id="KAK1534013.1"/>
    </source>
</evidence>
<dbReference type="GeneID" id="85378880"/>
<name>A0ABQ9SEU5_9PEZI</name>
<organism evidence="1 2">
    <name type="scientific">Colletotrichum paranaense</name>
    <dbReference type="NCBI Taxonomy" id="1914294"/>
    <lineage>
        <taxon>Eukaryota</taxon>
        <taxon>Fungi</taxon>
        <taxon>Dikarya</taxon>
        <taxon>Ascomycota</taxon>
        <taxon>Pezizomycotina</taxon>
        <taxon>Sordariomycetes</taxon>
        <taxon>Hypocreomycetidae</taxon>
        <taxon>Glomerellales</taxon>
        <taxon>Glomerellaceae</taxon>
        <taxon>Colletotrichum</taxon>
        <taxon>Colletotrichum acutatum species complex</taxon>
    </lineage>
</organism>
<accession>A0ABQ9SEU5</accession>
<reference evidence="1 2" key="1">
    <citation type="submission" date="2016-10" db="EMBL/GenBank/DDBJ databases">
        <title>The genome sequence of Colletotrichum fioriniae PJ7.</title>
        <authorList>
            <person name="Baroncelli R."/>
        </authorList>
    </citation>
    <scope>NUCLEOTIDE SEQUENCE [LARGE SCALE GENOMIC DNA]</scope>
    <source>
        <strain evidence="1 2">IMI 384185</strain>
    </source>
</reference>
<evidence type="ECO:0000313" key="2">
    <source>
        <dbReference type="Proteomes" id="UP001241169"/>
    </source>
</evidence>
<comment type="caution">
    <text evidence="1">The sequence shown here is derived from an EMBL/GenBank/DDBJ whole genome shotgun (WGS) entry which is preliminary data.</text>
</comment>
<dbReference type="EMBL" id="MOPA01000008">
    <property type="protein sequence ID" value="KAK1534013.1"/>
    <property type="molecule type" value="Genomic_DNA"/>
</dbReference>
<gene>
    <name evidence="1" type="ORF">CPAR01_10721</name>
</gene>
<keyword evidence="2" id="KW-1185">Reference proteome</keyword>
<dbReference type="RefSeq" id="XP_060347163.1">
    <property type="nucleotide sequence ID" value="XM_060494981.1"/>
</dbReference>